<sequence length="68" mass="7787">MCGEETAAFTRKFLDKMADSLIREHCEDYSITSGRCSYETSTGTSSKFDIILALMTTIFTTYHWMDAR</sequence>
<reference evidence="1" key="1">
    <citation type="submission" date="2022-08" db="UniProtKB">
        <authorList>
            <consortium name="EnsemblMetazoa"/>
        </authorList>
    </citation>
    <scope>IDENTIFICATION</scope>
    <source>
        <strain evidence="1">Israel</strain>
    </source>
</reference>
<dbReference type="EMBL" id="AJVK01029885">
    <property type="status" value="NOT_ANNOTATED_CDS"/>
    <property type="molecule type" value="Genomic_DNA"/>
</dbReference>
<dbReference type="Proteomes" id="UP000092462">
    <property type="component" value="Unassembled WGS sequence"/>
</dbReference>
<evidence type="ECO:0000313" key="1">
    <source>
        <dbReference type="EnsemblMetazoa" id="PPAI005114-PA"/>
    </source>
</evidence>
<dbReference type="VEuPathDB" id="VectorBase:PPAPM1_001910"/>
<proteinExistence type="predicted"/>
<keyword evidence="2" id="KW-1185">Reference proteome</keyword>
<evidence type="ECO:0000313" key="2">
    <source>
        <dbReference type="Proteomes" id="UP000092462"/>
    </source>
</evidence>
<dbReference type="VEuPathDB" id="VectorBase:PPAI005114"/>
<dbReference type="EnsemblMetazoa" id="PPAI005114-RA">
    <property type="protein sequence ID" value="PPAI005114-PA"/>
    <property type="gene ID" value="PPAI005114"/>
</dbReference>
<dbReference type="AlphaFoldDB" id="A0A1B0DBC5"/>
<accession>A0A1B0DBC5</accession>
<name>A0A1B0DBC5_PHLPP</name>
<organism evidence="1 2">
    <name type="scientific">Phlebotomus papatasi</name>
    <name type="common">Sandfly</name>
    <dbReference type="NCBI Taxonomy" id="29031"/>
    <lineage>
        <taxon>Eukaryota</taxon>
        <taxon>Metazoa</taxon>
        <taxon>Ecdysozoa</taxon>
        <taxon>Arthropoda</taxon>
        <taxon>Hexapoda</taxon>
        <taxon>Insecta</taxon>
        <taxon>Pterygota</taxon>
        <taxon>Neoptera</taxon>
        <taxon>Endopterygota</taxon>
        <taxon>Diptera</taxon>
        <taxon>Nematocera</taxon>
        <taxon>Psychodoidea</taxon>
        <taxon>Psychodidae</taxon>
        <taxon>Phlebotomus</taxon>
        <taxon>Phlebotomus</taxon>
    </lineage>
</organism>
<protein>
    <submittedName>
        <fullName evidence="1">Uncharacterized protein</fullName>
    </submittedName>
</protein>